<evidence type="ECO:0000313" key="3">
    <source>
        <dbReference type="Proteomes" id="UP001305414"/>
    </source>
</evidence>
<dbReference type="EMBL" id="JAWHQM010000001">
    <property type="protein sequence ID" value="KAK5624701.1"/>
    <property type="molecule type" value="Genomic_DNA"/>
</dbReference>
<accession>A0AAN7UCU1</accession>
<keyword evidence="1" id="KW-0472">Membrane</keyword>
<keyword evidence="3" id="KW-1185">Reference proteome</keyword>
<feature type="transmembrane region" description="Helical" evidence="1">
    <location>
        <begin position="33"/>
        <end position="56"/>
    </location>
</feature>
<proteinExistence type="predicted"/>
<keyword evidence="1" id="KW-0812">Transmembrane</keyword>
<organism evidence="2 3">
    <name type="scientific">Xylaria bambusicola</name>
    <dbReference type="NCBI Taxonomy" id="326684"/>
    <lineage>
        <taxon>Eukaryota</taxon>
        <taxon>Fungi</taxon>
        <taxon>Dikarya</taxon>
        <taxon>Ascomycota</taxon>
        <taxon>Pezizomycotina</taxon>
        <taxon>Sordariomycetes</taxon>
        <taxon>Xylariomycetidae</taxon>
        <taxon>Xylariales</taxon>
        <taxon>Xylariaceae</taxon>
        <taxon>Xylaria</taxon>
    </lineage>
</organism>
<evidence type="ECO:0000256" key="1">
    <source>
        <dbReference type="SAM" id="Phobius"/>
    </source>
</evidence>
<dbReference type="Proteomes" id="UP001305414">
    <property type="component" value="Unassembled WGS sequence"/>
</dbReference>
<evidence type="ECO:0000313" key="2">
    <source>
        <dbReference type="EMBL" id="KAK5624701.1"/>
    </source>
</evidence>
<dbReference type="AlphaFoldDB" id="A0AAN7UCU1"/>
<name>A0AAN7UCU1_9PEZI</name>
<sequence length="156" mass="16534">MSLIVKLVIASLHQCDAVGPAEFLHKLAMQLFLPPLLLCIILLQFLLIDCGLAVAGNQPIIKVAFRAGIRLAGTCDDMGTLGLGSWKRSALPLHKSALGLLPYRYRATIAAILLEWSLSGHIKGTVSIYIRVGGLISLTQSCARSGVDGLGSKEAG</sequence>
<gene>
    <name evidence="2" type="ORF">RRF57_000417</name>
</gene>
<keyword evidence="1" id="KW-1133">Transmembrane helix</keyword>
<reference evidence="2 3" key="1">
    <citation type="submission" date="2023-10" db="EMBL/GenBank/DDBJ databases">
        <title>Draft genome sequence of Xylaria bambusicola isolate GMP-LS, the root and basal stem rot pathogen of sugarcane in Indonesia.</title>
        <authorList>
            <person name="Selvaraj P."/>
            <person name="Muralishankar V."/>
            <person name="Muruganantham S."/>
            <person name="Sp S."/>
            <person name="Haryani S."/>
            <person name="Lau K.J.X."/>
            <person name="Naqvi N.I."/>
        </authorList>
    </citation>
    <scope>NUCLEOTIDE SEQUENCE [LARGE SCALE GENOMIC DNA]</scope>
    <source>
        <strain evidence="2">GMP-LS</strain>
    </source>
</reference>
<protein>
    <submittedName>
        <fullName evidence="2">Uncharacterized protein</fullName>
    </submittedName>
</protein>
<comment type="caution">
    <text evidence="2">The sequence shown here is derived from an EMBL/GenBank/DDBJ whole genome shotgun (WGS) entry which is preliminary data.</text>
</comment>